<dbReference type="RefSeq" id="WP_285966263.1">
    <property type="nucleotide sequence ID" value="NZ_CP127294.1"/>
</dbReference>
<accession>A0A9Y2MUB4</accession>
<evidence type="ECO:0000313" key="2">
    <source>
        <dbReference type="EMBL" id="WIX75492.1"/>
    </source>
</evidence>
<sequence length="332" mass="35798">MRILPVGSTAERSSSRHRNRTRLAVIAGAALAVAGIATTAFAATLSDPAPIQIQAGPAAQPPKGNVKTPGADHRDAPLVAAFEQVNQNTVWTKSGSIPQTWQPAGVDYEQEGFKYYNGRYYISVYDHTANDGHLVILDKAGTLIKDIAFVDGARTHAGGFEVYGDYAYVPLAVDSAHSSADILRINIKTYQVETLFTVGYDHVGGVIYDPVKKTLVGQSWDSRTFYEWTLKGKLVGTWQNPSDYVGYQDCQYVPYEKMLCSGASEGIQSHGGFDLIDLKDPDHAILNGYPTKIGGGNANEILATPTTDGVVLTQYDAGGSIDTYTTTIHDAD</sequence>
<dbReference type="AlphaFoldDB" id="A0A9Y2MUB4"/>
<dbReference type="EMBL" id="CP127294">
    <property type="protein sequence ID" value="WIX75492.1"/>
    <property type="molecule type" value="Genomic_DNA"/>
</dbReference>
<evidence type="ECO:0000256" key="1">
    <source>
        <dbReference type="SAM" id="SignalP"/>
    </source>
</evidence>
<dbReference type="SUPFAM" id="SSF50998">
    <property type="entry name" value="Quinoprotein alcohol dehydrogenase-like"/>
    <property type="match status" value="1"/>
</dbReference>
<dbReference type="KEGG" id="acab:QRX50_28735"/>
<reference evidence="2 3" key="1">
    <citation type="submission" date="2023-06" db="EMBL/GenBank/DDBJ databases">
        <authorList>
            <person name="Oyuntsetseg B."/>
            <person name="Kim S.B."/>
        </authorList>
    </citation>
    <scope>NUCLEOTIDE SEQUENCE [LARGE SCALE GENOMIC DNA]</scope>
    <source>
        <strain evidence="2 3">2-15</strain>
    </source>
</reference>
<name>A0A9Y2MUB4_9PSEU</name>
<feature type="chain" id="PRO_5040808683" evidence="1">
    <location>
        <begin position="43"/>
        <end position="332"/>
    </location>
</feature>
<gene>
    <name evidence="2" type="ORF">QRX50_28735</name>
</gene>
<organism evidence="2 3">
    <name type="scientific">Amycolatopsis carbonis</name>
    <dbReference type="NCBI Taxonomy" id="715471"/>
    <lineage>
        <taxon>Bacteria</taxon>
        <taxon>Bacillati</taxon>
        <taxon>Actinomycetota</taxon>
        <taxon>Actinomycetes</taxon>
        <taxon>Pseudonocardiales</taxon>
        <taxon>Pseudonocardiaceae</taxon>
        <taxon>Amycolatopsis</taxon>
    </lineage>
</organism>
<dbReference type="InterPro" id="IPR011047">
    <property type="entry name" value="Quinoprotein_ADH-like_sf"/>
</dbReference>
<proteinExistence type="predicted"/>
<keyword evidence="1" id="KW-0732">Signal</keyword>
<dbReference type="InterPro" id="IPR046312">
    <property type="entry name" value="DUF6454"/>
</dbReference>
<keyword evidence="3" id="KW-1185">Reference proteome</keyword>
<protein>
    <submittedName>
        <fullName evidence="2">DUF6454 family protein</fullName>
    </submittedName>
</protein>
<feature type="signal peptide" evidence="1">
    <location>
        <begin position="1"/>
        <end position="42"/>
    </location>
</feature>
<dbReference type="Pfam" id="PF20055">
    <property type="entry name" value="DUF6454"/>
    <property type="match status" value="1"/>
</dbReference>
<evidence type="ECO:0000313" key="3">
    <source>
        <dbReference type="Proteomes" id="UP001236014"/>
    </source>
</evidence>
<dbReference type="Proteomes" id="UP001236014">
    <property type="component" value="Chromosome"/>
</dbReference>